<feature type="domain" description="PIPK" evidence="7">
    <location>
        <begin position="352"/>
        <end position="771"/>
    </location>
</feature>
<evidence type="ECO:0000256" key="3">
    <source>
        <dbReference type="ARBA" id="ARBA00022741"/>
    </source>
</evidence>
<comment type="catalytic activity">
    <reaction evidence="6">
        <text>a 1,2-diacyl-sn-glycero-3-phospho-(1D-myo-inositol 4-phosphate) + ATP = a 1,2-diacyl-sn-glycero-3-phospho-(1D-myo-inositol-4,5-bisphosphate) + ADP + H(+)</text>
        <dbReference type="Rhea" id="RHEA:14425"/>
        <dbReference type="ChEBI" id="CHEBI:15378"/>
        <dbReference type="ChEBI" id="CHEBI:30616"/>
        <dbReference type="ChEBI" id="CHEBI:58178"/>
        <dbReference type="ChEBI" id="CHEBI:58456"/>
        <dbReference type="ChEBI" id="CHEBI:456216"/>
        <dbReference type="EC" id="2.7.1.68"/>
    </reaction>
</comment>
<evidence type="ECO:0000313" key="9">
    <source>
        <dbReference type="Proteomes" id="UP000823749"/>
    </source>
</evidence>
<evidence type="ECO:0000256" key="6">
    <source>
        <dbReference type="PIRNR" id="PIRNR037274"/>
    </source>
</evidence>
<dbReference type="InterPro" id="IPR023610">
    <property type="entry name" value="PInositol-4/5-P-5/4-kinase"/>
</dbReference>
<dbReference type="GO" id="GO:0046854">
    <property type="term" value="P:phosphatidylinositol phosphate biosynthetic process"/>
    <property type="evidence" value="ECO:0007669"/>
    <property type="project" value="TreeGrafter"/>
</dbReference>
<keyword evidence="2" id="KW-0677">Repeat</keyword>
<evidence type="ECO:0000313" key="8">
    <source>
        <dbReference type="EMBL" id="KAG5556817.1"/>
    </source>
</evidence>
<dbReference type="CDD" id="cd17302">
    <property type="entry name" value="PIPKc_AtPIP5K_like"/>
    <property type="match status" value="1"/>
</dbReference>
<proteinExistence type="predicted"/>
<dbReference type="PANTHER" id="PTHR23086">
    <property type="entry name" value="PHOSPHATIDYLINOSITOL-4-PHOSPHATE 5-KINASE"/>
    <property type="match status" value="1"/>
</dbReference>
<dbReference type="PROSITE" id="PS51455">
    <property type="entry name" value="PIPK"/>
    <property type="match status" value="1"/>
</dbReference>
<dbReference type="Gene3D" id="2.20.110.10">
    <property type="entry name" value="Histone H3 K4-specific methyltransferase SET7/9 N-terminal domain"/>
    <property type="match status" value="3"/>
</dbReference>
<dbReference type="GO" id="GO:0005524">
    <property type="term" value="F:ATP binding"/>
    <property type="evidence" value="ECO:0007669"/>
    <property type="project" value="UniProtKB-UniRule"/>
</dbReference>
<dbReference type="InterPro" id="IPR027483">
    <property type="entry name" value="PInositol-4-P-4/5-kinase_C_sf"/>
</dbReference>
<dbReference type="Proteomes" id="UP000823749">
    <property type="component" value="Chromosome 3"/>
</dbReference>
<keyword evidence="1 6" id="KW-0808">Transferase</keyword>
<dbReference type="Gene3D" id="3.30.800.10">
    <property type="entry name" value="Phosphatidylinositol Phosphate Kinase II Beta"/>
    <property type="match status" value="1"/>
</dbReference>
<dbReference type="EC" id="2.7.1.68" evidence="6"/>
<dbReference type="Gene3D" id="3.30.810.10">
    <property type="entry name" value="2-Layer Sandwich"/>
    <property type="match status" value="1"/>
</dbReference>
<sequence length="778" mass="86932">MSGPVAIVDAVGALSLSDRTRSLDAVSFNEKDHPSVLTNGEVSGTSPETVGFRVEELVLSNGEYYSGSLLGNKPEGSGKYAWSDGCKYEGEWRRGMRSGLGKLQWPSGAVYEGEFSGGYMHGTGTYIGPDNMTYKGRWRLNLKHGLGYQVYPNGDVFEGAWIQGTPEGPGKYTWPNGNVYLGNMKGGKMSGKGTITWTNGDSYEGSWLNGMIHGFGVYTWSDGGCYVGTWTCGLKDGKGAFYPKDSRLPAVQEVYLNALRKRGLLPDLRKQKQVSHLHQASSIDMGNVKIGRNQGSHRYSSDKLSKGNLLNLEQSRTTNLSLERRWSMEVAIEKVIGHDLSMGLSETVSEGGENEGIRNAPILEREYMQGVLISEVVLNSFSTPKRAKRRQKKLAKEVQRPGEAIIKGHRSYDLMLSLQLGIRNLRELFKIDAADYMMSICGNDTLRELSSSGKSGSVFFLSQDDRFMIKTLRKSEVKVLLQMLPNYHHHVRTYDNTLITKFFGLHRIKPYGGQKFRFVVMGNMFCTELRIHRRFDLKGSSLGRSADKVEIDENTTLKDLDLNYSFYLEPTWREALLKQIETDSKFLEAQNIMDYSLLLGVHYRAPQHLRSRMSSNHSITADGLRIVAEEESMDDDISNYPQGLVLVPRGTDDGTVVVGPHVRGGRLRAASATGDEEVDLLLPGTARLQIQLGVNMPARAEHVPGTETKDMFHEVYDVVLYLGIIDILQDYNISKKIEHAYKSVQYDSVSISAVDPTFYSERFLEFIRKVFPPNVAAS</sequence>
<comment type="caution">
    <text evidence="8">The sequence shown here is derived from an EMBL/GenBank/DDBJ whole genome shotgun (WGS) entry which is preliminary data.</text>
</comment>
<evidence type="ECO:0000256" key="5">
    <source>
        <dbReference type="ARBA" id="ARBA00022840"/>
    </source>
</evidence>
<dbReference type="PANTHER" id="PTHR23086:SF8">
    <property type="entry name" value="PHOSPHATIDYLINOSITOL 5-PHOSPHATE 4-KINASE, ISOFORM A"/>
    <property type="match status" value="1"/>
</dbReference>
<dbReference type="InterPro" id="IPR017163">
    <property type="entry name" value="PIno-4-P-5_kinase_pln"/>
</dbReference>
<accession>A0AAV6KWN4</accession>
<keyword evidence="9" id="KW-1185">Reference proteome</keyword>
<dbReference type="InterPro" id="IPR002498">
    <property type="entry name" value="PInositol-4-P-4/5-kinase_core"/>
</dbReference>
<evidence type="ECO:0000259" key="7">
    <source>
        <dbReference type="PROSITE" id="PS51455"/>
    </source>
</evidence>
<keyword evidence="5 6" id="KW-0067">ATP-binding</keyword>
<dbReference type="SUPFAM" id="SSF56104">
    <property type="entry name" value="SAICAR synthase-like"/>
    <property type="match status" value="1"/>
</dbReference>
<name>A0AAV6KWN4_9ERIC</name>
<keyword evidence="4 6" id="KW-0418">Kinase</keyword>
<dbReference type="EMBL" id="JACTNZ010000003">
    <property type="protein sequence ID" value="KAG5556817.1"/>
    <property type="molecule type" value="Genomic_DNA"/>
</dbReference>
<protein>
    <recommendedName>
        <fullName evidence="6">Phosphatidylinositol 4-phosphate 5-kinase</fullName>
        <ecNumber evidence="6">2.7.1.68</ecNumber>
    </recommendedName>
</protein>
<dbReference type="SMART" id="SM00330">
    <property type="entry name" value="PIPKc"/>
    <property type="match status" value="1"/>
</dbReference>
<evidence type="ECO:0000256" key="1">
    <source>
        <dbReference type="ARBA" id="ARBA00022679"/>
    </source>
</evidence>
<dbReference type="GO" id="GO:0016308">
    <property type="term" value="F:1-phosphatidylinositol-4-phosphate 5-kinase activity"/>
    <property type="evidence" value="ECO:0007669"/>
    <property type="project" value="UniProtKB-UniRule"/>
</dbReference>
<dbReference type="Pfam" id="PF01504">
    <property type="entry name" value="PIP5K"/>
    <property type="match status" value="1"/>
</dbReference>
<dbReference type="SUPFAM" id="SSF82185">
    <property type="entry name" value="Histone H3 K4-specific methyltransferase SET7/9 N-terminal domain"/>
    <property type="match status" value="2"/>
</dbReference>
<evidence type="ECO:0000256" key="4">
    <source>
        <dbReference type="ARBA" id="ARBA00022777"/>
    </source>
</evidence>
<keyword evidence="3 6" id="KW-0547">Nucleotide-binding</keyword>
<evidence type="ECO:0000256" key="2">
    <source>
        <dbReference type="ARBA" id="ARBA00022737"/>
    </source>
</evidence>
<gene>
    <name evidence="8" type="ORF">RHGRI_007164</name>
</gene>
<dbReference type="InterPro" id="IPR027484">
    <property type="entry name" value="PInositol-4-P-5-kinase_N"/>
</dbReference>
<dbReference type="InterPro" id="IPR003409">
    <property type="entry name" value="MORN"/>
</dbReference>
<dbReference type="SMART" id="SM00698">
    <property type="entry name" value="MORN"/>
    <property type="match status" value="8"/>
</dbReference>
<dbReference type="Pfam" id="PF02493">
    <property type="entry name" value="MORN"/>
    <property type="match status" value="8"/>
</dbReference>
<dbReference type="PIRSF" id="PIRSF037274">
    <property type="entry name" value="PIP5K_plant_prd"/>
    <property type="match status" value="1"/>
</dbReference>
<organism evidence="8 9">
    <name type="scientific">Rhododendron griersonianum</name>
    <dbReference type="NCBI Taxonomy" id="479676"/>
    <lineage>
        <taxon>Eukaryota</taxon>
        <taxon>Viridiplantae</taxon>
        <taxon>Streptophyta</taxon>
        <taxon>Embryophyta</taxon>
        <taxon>Tracheophyta</taxon>
        <taxon>Spermatophyta</taxon>
        <taxon>Magnoliopsida</taxon>
        <taxon>eudicotyledons</taxon>
        <taxon>Gunneridae</taxon>
        <taxon>Pentapetalae</taxon>
        <taxon>asterids</taxon>
        <taxon>Ericales</taxon>
        <taxon>Ericaceae</taxon>
        <taxon>Ericoideae</taxon>
        <taxon>Rhodoreae</taxon>
        <taxon>Rhododendron</taxon>
    </lineage>
</organism>
<dbReference type="GO" id="GO:0005886">
    <property type="term" value="C:plasma membrane"/>
    <property type="evidence" value="ECO:0007669"/>
    <property type="project" value="TreeGrafter"/>
</dbReference>
<dbReference type="AlphaFoldDB" id="A0AAV6KWN4"/>
<reference evidence="8" key="1">
    <citation type="submission" date="2020-08" db="EMBL/GenBank/DDBJ databases">
        <title>Plant Genome Project.</title>
        <authorList>
            <person name="Zhang R.-G."/>
        </authorList>
    </citation>
    <scope>NUCLEOTIDE SEQUENCE</scope>
    <source>
        <strain evidence="8">WSP0</strain>
        <tissue evidence="8">Leaf</tissue>
    </source>
</reference>